<evidence type="ECO:0000256" key="2">
    <source>
        <dbReference type="ARBA" id="ARBA00012286"/>
    </source>
</evidence>
<dbReference type="PANTHER" id="PTHR11587:SF2">
    <property type="entry name" value="ARGININOSUCCINATE SYNTHASE"/>
    <property type="match status" value="1"/>
</dbReference>
<evidence type="ECO:0000256" key="7">
    <source>
        <dbReference type="ARBA" id="ARBA00022840"/>
    </source>
</evidence>
<dbReference type="GO" id="GO:0006526">
    <property type="term" value="P:L-arginine biosynthetic process"/>
    <property type="evidence" value="ECO:0007669"/>
    <property type="project" value="UniProtKB-KW"/>
</dbReference>
<dbReference type="GO" id="GO:0000050">
    <property type="term" value="P:urea cycle"/>
    <property type="evidence" value="ECO:0007669"/>
    <property type="project" value="TreeGrafter"/>
</dbReference>
<proteinExistence type="predicted"/>
<keyword evidence="6" id="KW-0547">Nucleotide-binding</keyword>
<keyword evidence="10" id="KW-1185">Reference proteome</keyword>
<keyword evidence="4" id="KW-0436">Ligase</keyword>
<dbReference type="SUPFAM" id="SSF69864">
    <property type="entry name" value="Argininosuccinate synthetase, C-terminal domain"/>
    <property type="match status" value="1"/>
</dbReference>
<evidence type="ECO:0000259" key="8">
    <source>
        <dbReference type="Pfam" id="PF20979"/>
    </source>
</evidence>
<organism evidence="9 10">
    <name type="scientific">Funneliformis mosseae</name>
    <name type="common">Endomycorrhizal fungus</name>
    <name type="synonym">Glomus mosseae</name>
    <dbReference type="NCBI Taxonomy" id="27381"/>
    <lineage>
        <taxon>Eukaryota</taxon>
        <taxon>Fungi</taxon>
        <taxon>Fungi incertae sedis</taxon>
        <taxon>Mucoromycota</taxon>
        <taxon>Glomeromycotina</taxon>
        <taxon>Glomeromycetes</taxon>
        <taxon>Glomerales</taxon>
        <taxon>Glomeraceae</taxon>
        <taxon>Funneliformis</taxon>
    </lineage>
</organism>
<dbReference type="Proteomes" id="UP000789375">
    <property type="component" value="Unassembled WGS sequence"/>
</dbReference>
<dbReference type="GO" id="GO:0005524">
    <property type="term" value="F:ATP binding"/>
    <property type="evidence" value="ECO:0007669"/>
    <property type="project" value="UniProtKB-KW"/>
</dbReference>
<keyword evidence="3" id="KW-0055">Arginine biosynthesis</keyword>
<dbReference type="AlphaFoldDB" id="A0A9N9DUM8"/>
<comment type="caution">
    <text evidence="9">The sequence shown here is derived from an EMBL/GenBank/DDBJ whole genome shotgun (WGS) entry which is preliminary data.</text>
</comment>
<dbReference type="InterPro" id="IPR024074">
    <property type="entry name" value="AS_cat/multimer_dom_body"/>
</dbReference>
<evidence type="ECO:0000256" key="6">
    <source>
        <dbReference type="ARBA" id="ARBA00022741"/>
    </source>
</evidence>
<evidence type="ECO:0000256" key="1">
    <source>
        <dbReference type="ARBA" id="ARBA00004967"/>
    </source>
</evidence>
<comment type="pathway">
    <text evidence="1">Amino-acid biosynthesis; L-arginine biosynthesis; L-arginine from L-ornithine and carbamoyl phosphate: step 2/3.</text>
</comment>
<gene>
    <name evidence="9" type="ORF">FMOSSE_LOCUS11376</name>
</gene>
<dbReference type="EMBL" id="CAJVPP010004382">
    <property type="protein sequence ID" value="CAG8648956.1"/>
    <property type="molecule type" value="Genomic_DNA"/>
</dbReference>
<dbReference type="Gene3D" id="3.90.1260.10">
    <property type="entry name" value="Argininosuccinate synthetase, chain A, domain 2"/>
    <property type="match status" value="1"/>
</dbReference>
<evidence type="ECO:0000256" key="4">
    <source>
        <dbReference type="ARBA" id="ARBA00022598"/>
    </source>
</evidence>
<evidence type="ECO:0000256" key="5">
    <source>
        <dbReference type="ARBA" id="ARBA00022605"/>
    </source>
</evidence>
<evidence type="ECO:0000256" key="3">
    <source>
        <dbReference type="ARBA" id="ARBA00022571"/>
    </source>
</evidence>
<dbReference type="EC" id="6.3.4.5" evidence="2"/>
<name>A0A9N9DUM8_FUNMO</name>
<keyword evidence="5" id="KW-0028">Amino-acid biosynthesis</keyword>
<dbReference type="GO" id="GO:0004055">
    <property type="term" value="F:argininosuccinate synthase activity"/>
    <property type="evidence" value="ECO:0007669"/>
    <property type="project" value="UniProtKB-EC"/>
</dbReference>
<dbReference type="InterPro" id="IPR001518">
    <property type="entry name" value="Arginosuc_synth"/>
</dbReference>
<accession>A0A9N9DUM8</accession>
<keyword evidence="7" id="KW-0067">ATP-binding</keyword>
<dbReference type="PANTHER" id="PTHR11587">
    <property type="entry name" value="ARGININOSUCCINATE SYNTHASE"/>
    <property type="match status" value="1"/>
</dbReference>
<dbReference type="Pfam" id="PF20979">
    <property type="entry name" value="Arginosuc_syn_C"/>
    <property type="match status" value="1"/>
</dbReference>
<dbReference type="GO" id="GO:0000053">
    <property type="term" value="P:argininosuccinate metabolic process"/>
    <property type="evidence" value="ECO:0007669"/>
    <property type="project" value="TreeGrafter"/>
</dbReference>
<sequence>MSLLIWPMLVNKKILKKLREKALKIGSKKVFIELGLKTLLYPEEAPNTPERITFKHETVLAVENRFIGIKSRGFYETPGGTIIRTAHVDLEGFVLDVKYVRNVIIEGRKSDTDKLYDMEESSMNVQDKKYTNESDIFENLIGVKRNFNQNKTKVDEIHRYKRRKSMPRTWKDHSHNIRYLR</sequence>
<evidence type="ECO:0000313" key="9">
    <source>
        <dbReference type="EMBL" id="CAG8648956.1"/>
    </source>
</evidence>
<reference evidence="9" key="1">
    <citation type="submission" date="2021-06" db="EMBL/GenBank/DDBJ databases">
        <authorList>
            <person name="Kallberg Y."/>
            <person name="Tangrot J."/>
            <person name="Rosling A."/>
        </authorList>
    </citation>
    <scope>NUCLEOTIDE SEQUENCE</scope>
    <source>
        <strain evidence="9">87-6 pot B 2015</strain>
    </source>
</reference>
<dbReference type="GO" id="GO:0005737">
    <property type="term" value="C:cytoplasm"/>
    <property type="evidence" value="ECO:0007669"/>
    <property type="project" value="TreeGrafter"/>
</dbReference>
<feature type="domain" description="Arginosuccinate synthase C-terminal" evidence="8">
    <location>
        <begin position="61"/>
        <end position="98"/>
    </location>
</feature>
<evidence type="ECO:0000313" key="10">
    <source>
        <dbReference type="Proteomes" id="UP000789375"/>
    </source>
</evidence>
<protein>
    <recommendedName>
        <fullName evidence="2">argininosuccinate synthase</fullName>
        <ecNumber evidence="2">6.3.4.5</ecNumber>
    </recommendedName>
</protein>
<dbReference type="InterPro" id="IPR048268">
    <property type="entry name" value="Arginosuc_syn_C"/>
</dbReference>